<organism evidence="3 4">
    <name type="scientific">Strongyloides venezuelensis</name>
    <name type="common">Threadworm</name>
    <dbReference type="NCBI Taxonomy" id="75913"/>
    <lineage>
        <taxon>Eukaryota</taxon>
        <taxon>Metazoa</taxon>
        <taxon>Ecdysozoa</taxon>
        <taxon>Nematoda</taxon>
        <taxon>Chromadorea</taxon>
        <taxon>Rhabditida</taxon>
        <taxon>Tylenchina</taxon>
        <taxon>Panagrolaimomorpha</taxon>
        <taxon>Strongyloidoidea</taxon>
        <taxon>Strongyloididae</taxon>
        <taxon>Strongyloides</taxon>
    </lineage>
</organism>
<feature type="region of interest" description="Disordered" evidence="1">
    <location>
        <begin position="1"/>
        <end position="109"/>
    </location>
</feature>
<sequence>MNQAPNPNGSLHMHNSMTPAPGQKSSYAPTPNRGGHYNNNMKPGFNSNGPASPGGMSGFSDPNARSPANSGVSGSSGYNQKKGGHGKNPKNNKSLEDSKISGKSGDPPMEERAKSNIIGFVLVGLLLLQIVLVLVFNLLYYNKLKMHALGCGYYTIEHEIKLKNGKNKENSLLPYGVMSLYYATGVDDNDNEKYIKESIERYKEKGKEFFEERCVKMVKECKNIDTLKDKKFTDMDGYSPNDERLLRWMGPQGSFGYKGSFHINYISFAMAVLLVIAFVLKFLFITNHSDIIKLISMGATGLTTFAYIAKIFLLLILYISYDTLKNWMIVTTFIMSTMITINLVVIVVLVLLKKM</sequence>
<feature type="compositionally biased region" description="Polar residues" evidence="1">
    <location>
        <begin position="37"/>
        <end position="50"/>
    </location>
</feature>
<accession>A0A0K0FGS3</accession>
<name>A0A0K0FGS3_STRVS</name>
<evidence type="ECO:0000256" key="1">
    <source>
        <dbReference type="SAM" id="MobiDB-lite"/>
    </source>
</evidence>
<evidence type="ECO:0000313" key="3">
    <source>
        <dbReference type="Proteomes" id="UP000035680"/>
    </source>
</evidence>
<reference evidence="3" key="1">
    <citation type="submission" date="2014-07" db="EMBL/GenBank/DDBJ databases">
        <authorList>
            <person name="Martin A.A"/>
            <person name="De Silva N."/>
        </authorList>
    </citation>
    <scope>NUCLEOTIDE SEQUENCE</scope>
</reference>
<feature type="transmembrane region" description="Helical" evidence="2">
    <location>
        <begin position="297"/>
        <end position="321"/>
    </location>
</feature>
<keyword evidence="2" id="KW-1133">Transmembrane helix</keyword>
<feature type="compositionally biased region" description="Polar residues" evidence="1">
    <location>
        <begin position="1"/>
        <end position="29"/>
    </location>
</feature>
<feature type="transmembrane region" description="Helical" evidence="2">
    <location>
        <begin position="265"/>
        <end position="285"/>
    </location>
</feature>
<dbReference type="WBParaSite" id="SVE_0807800.1">
    <property type="protein sequence ID" value="SVE_0807800.1"/>
    <property type="gene ID" value="SVE_0807800"/>
</dbReference>
<keyword evidence="2" id="KW-0472">Membrane</keyword>
<reference evidence="4" key="2">
    <citation type="submission" date="2015-08" db="UniProtKB">
        <authorList>
            <consortium name="WormBaseParasite"/>
        </authorList>
    </citation>
    <scope>IDENTIFICATION</scope>
</reference>
<proteinExistence type="predicted"/>
<evidence type="ECO:0000313" key="4">
    <source>
        <dbReference type="WBParaSite" id="SVE_0807800.1"/>
    </source>
</evidence>
<evidence type="ECO:0000256" key="2">
    <source>
        <dbReference type="SAM" id="Phobius"/>
    </source>
</evidence>
<feature type="compositionally biased region" description="Polar residues" evidence="1">
    <location>
        <begin position="66"/>
        <end position="79"/>
    </location>
</feature>
<protein>
    <submittedName>
        <fullName evidence="4">Integral membrane protein</fullName>
    </submittedName>
</protein>
<dbReference type="AlphaFoldDB" id="A0A0K0FGS3"/>
<keyword evidence="3" id="KW-1185">Reference proteome</keyword>
<feature type="transmembrane region" description="Helical" evidence="2">
    <location>
        <begin position="327"/>
        <end position="352"/>
    </location>
</feature>
<dbReference type="Proteomes" id="UP000035680">
    <property type="component" value="Unassembled WGS sequence"/>
</dbReference>
<keyword evidence="2" id="KW-0812">Transmembrane</keyword>
<feature type="transmembrane region" description="Helical" evidence="2">
    <location>
        <begin position="117"/>
        <end position="140"/>
    </location>
</feature>